<feature type="domain" description="ABC transmembrane type-1" evidence="8">
    <location>
        <begin position="71"/>
        <end position="261"/>
    </location>
</feature>
<feature type="transmembrane region" description="Helical" evidence="7">
    <location>
        <begin position="241"/>
        <end position="262"/>
    </location>
</feature>
<feature type="transmembrane region" description="Helical" evidence="7">
    <location>
        <begin position="12"/>
        <end position="33"/>
    </location>
</feature>
<name>A0A174GPC9_9FIRM</name>
<keyword evidence="5 7" id="KW-1133">Transmembrane helix</keyword>
<gene>
    <name evidence="9" type="primary">ycjP_21</name>
    <name evidence="9" type="ORF">ERS852491_02786</name>
</gene>
<evidence type="ECO:0000256" key="4">
    <source>
        <dbReference type="ARBA" id="ARBA00022692"/>
    </source>
</evidence>
<proteinExistence type="inferred from homology"/>
<dbReference type="GO" id="GO:0055085">
    <property type="term" value="P:transmembrane transport"/>
    <property type="evidence" value="ECO:0007669"/>
    <property type="project" value="InterPro"/>
</dbReference>
<dbReference type="AlphaFoldDB" id="A0A174GPC9"/>
<dbReference type="CDD" id="cd06261">
    <property type="entry name" value="TM_PBP2"/>
    <property type="match status" value="1"/>
</dbReference>
<dbReference type="PANTHER" id="PTHR43744:SF8">
    <property type="entry name" value="SN-GLYCEROL-3-PHOSPHATE TRANSPORT SYSTEM PERMEASE PROTEIN UGPE"/>
    <property type="match status" value="1"/>
</dbReference>
<evidence type="ECO:0000313" key="10">
    <source>
        <dbReference type="Proteomes" id="UP000095544"/>
    </source>
</evidence>
<protein>
    <submittedName>
        <fullName evidence="9">Inner membrane ABC transporter permease protein ycjP</fullName>
    </submittedName>
</protein>
<keyword evidence="4 7" id="KW-0812">Transmembrane</keyword>
<dbReference type="PANTHER" id="PTHR43744">
    <property type="entry name" value="ABC TRANSPORTER PERMEASE PROTEIN MG189-RELATED-RELATED"/>
    <property type="match status" value="1"/>
</dbReference>
<organism evidence="9 10">
    <name type="scientific">Faecalicatena contorta</name>
    <dbReference type="NCBI Taxonomy" id="39482"/>
    <lineage>
        <taxon>Bacteria</taxon>
        <taxon>Bacillati</taxon>
        <taxon>Bacillota</taxon>
        <taxon>Clostridia</taxon>
        <taxon>Lachnospirales</taxon>
        <taxon>Lachnospiraceae</taxon>
        <taxon>Faecalicatena</taxon>
    </lineage>
</organism>
<evidence type="ECO:0000256" key="3">
    <source>
        <dbReference type="ARBA" id="ARBA00022475"/>
    </source>
</evidence>
<evidence type="ECO:0000256" key="2">
    <source>
        <dbReference type="ARBA" id="ARBA00022448"/>
    </source>
</evidence>
<evidence type="ECO:0000256" key="1">
    <source>
        <dbReference type="ARBA" id="ARBA00004651"/>
    </source>
</evidence>
<evidence type="ECO:0000259" key="8">
    <source>
        <dbReference type="PROSITE" id="PS50928"/>
    </source>
</evidence>
<dbReference type="PROSITE" id="PS50928">
    <property type="entry name" value="ABC_TM1"/>
    <property type="match status" value="1"/>
</dbReference>
<evidence type="ECO:0000256" key="5">
    <source>
        <dbReference type="ARBA" id="ARBA00022989"/>
    </source>
</evidence>
<keyword evidence="3" id="KW-1003">Cell membrane</keyword>
<feature type="transmembrane region" description="Helical" evidence="7">
    <location>
        <begin position="106"/>
        <end position="127"/>
    </location>
</feature>
<accession>A0A174GPC9</accession>
<keyword evidence="6 7" id="KW-0472">Membrane</keyword>
<keyword evidence="2 7" id="KW-0813">Transport</keyword>
<dbReference type="InterPro" id="IPR035906">
    <property type="entry name" value="MetI-like_sf"/>
</dbReference>
<evidence type="ECO:0000313" key="9">
    <source>
        <dbReference type="EMBL" id="CUO62780.1"/>
    </source>
</evidence>
<dbReference type="InterPro" id="IPR000515">
    <property type="entry name" value="MetI-like"/>
</dbReference>
<dbReference type="STRING" id="39482.ERS852491_02786"/>
<comment type="subcellular location">
    <subcellularLocation>
        <location evidence="1 7">Cell membrane</location>
        <topology evidence="1 7">Multi-pass membrane protein</topology>
    </subcellularLocation>
</comment>
<reference evidence="9 10" key="1">
    <citation type="submission" date="2015-09" db="EMBL/GenBank/DDBJ databases">
        <authorList>
            <consortium name="Pathogen Informatics"/>
        </authorList>
    </citation>
    <scope>NUCLEOTIDE SEQUENCE [LARGE SCALE GENOMIC DNA]</scope>
    <source>
        <strain evidence="9 10">2789STDY5834876</strain>
    </source>
</reference>
<evidence type="ECO:0000256" key="7">
    <source>
        <dbReference type="RuleBase" id="RU363032"/>
    </source>
</evidence>
<dbReference type="GO" id="GO:0005886">
    <property type="term" value="C:plasma membrane"/>
    <property type="evidence" value="ECO:0007669"/>
    <property type="project" value="UniProtKB-SubCell"/>
</dbReference>
<evidence type="ECO:0000256" key="6">
    <source>
        <dbReference type="ARBA" id="ARBA00023136"/>
    </source>
</evidence>
<dbReference type="Pfam" id="PF00528">
    <property type="entry name" value="BPD_transp_1"/>
    <property type="match status" value="1"/>
</dbReference>
<dbReference type="RefSeq" id="WP_050640488.1">
    <property type="nucleotide sequence ID" value="NZ_CABKUE010000008.1"/>
</dbReference>
<feature type="transmembrane region" description="Helical" evidence="7">
    <location>
        <begin position="139"/>
        <end position="166"/>
    </location>
</feature>
<sequence length="277" mass="31641">MLKKSEFHLKQFVLYFIFILFSLSIIYPLFWILSNSLKTNKEFYNNTFSLPGHPEIGNYLQAWKEGISLYYLNSIIVTVITVILILVVSTLAAYAVTRFHFKYKKILLGILLGGMFVSPQTAVLPLYHLLRDLRIYDTYGAMIIPILAFRISFSIFLLFPAFLSFPKELEEAAVLDGCSSFGIYRKIMLPVCRPAVTVCLLLNLIYTWNEFTFSLNFISTEKYYTIPIGLMSFSQALYTDWVVLLSGIVLAIVPVLVLFIAFQKYFVAGLTVGSVKE</sequence>
<dbReference type="Proteomes" id="UP000095544">
    <property type="component" value="Unassembled WGS sequence"/>
</dbReference>
<dbReference type="EMBL" id="CYZU01000025">
    <property type="protein sequence ID" value="CUO62780.1"/>
    <property type="molecule type" value="Genomic_DNA"/>
</dbReference>
<dbReference type="Gene3D" id="1.10.3720.10">
    <property type="entry name" value="MetI-like"/>
    <property type="match status" value="1"/>
</dbReference>
<feature type="transmembrane region" description="Helical" evidence="7">
    <location>
        <begin position="70"/>
        <end position="94"/>
    </location>
</feature>
<dbReference type="SUPFAM" id="SSF161098">
    <property type="entry name" value="MetI-like"/>
    <property type="match status" value="1"/>
</dbReference>
<comment type="similarity">
    <text evidence="7">Belongs to the binding-protein-dependent transport system permease family.</text>
</comment>
<dbReference type="OrthoDB" id="42677at2"/>